<accession>N1WM70</accession>
<dbReference type="NCBIfam" id="NF047480">
    <property type="entry name" value="Lepto_Lp29"/>
    <property type="match status" value="1"/>
</dbReference>
<evidence type="ECO:0000313" key="3">
    <source>
        <dbReference type="Proteomes" id="UP000012313"/>
    </source>
</evidence>
<evidence type="ECO:0000256" key="1">
    <source>
        <dbReference type="SAM" id="Phobius"/>
    </source>
</evidence>
<organism evidence="2 3">
    <name type="scientific">Leptospira weilii serovar Ranarum str. ICFT</name>
    <dbReference type="NCBI Taxonomy" id="1218598"/>
    <lineage>
        <taxon>Bacteria</taxon>
        <taxon>Pseudomonadati</taxon>
        <taxon>Spirochaetota</taxon>
        <taxon>Spirochaetia</taxon>
        <taxon>Leptospirales</taxon>
        <taxon>Leptospiraceae</taxon>
        <taxon>Leptospira</taxon>
    </lineage>
</organism>
<evidence type="ECO:0000313" key="2">
    <source>
        <dbReference type="EMBL" id="EMY78264.1"/>
    </source>
</evidence>
<dbReference type="Proteomes" id="UP000012313">
    <property type="component" value="Unassembled WGS sequence"/>
</dbReference>
<evidence type="ECO:0008006" key="4">
    <source>
        <dbReference type="Google" id="ProtNLM"/>
    </source>
</evidence>
<dbReference type="STRING" id="1218598.LEP1GSC060_0347"/>
<keyword evidence="1" id="KW-0812">Transmembrane</keyword>
<name>N1WM70_9LEPT</name>
<dbReference type="AlphaFoldDB" id="N1WM70"/>
<comment type="caution">
    <text evidence="2">The sequence shown here is derived from an EMBL/GenBank/DDBJ whole genome shotgun (WGS) entry which is preliminary data.</text>
</comment>
<keyword evidence="3" id="KW-1185">Reference proteome</keyword>
<keyword evidence="1" id="KW-0472">Membrane</keyword>
<sequence length="299" mass="34254">MIAKRNHLREFNTRNGFDFDRIRSIPEKPMRHDQKSKFFVFIILFFFNCNYHYYVHKSGTENAAIPNLSKVKIAYIGFRPYTTEMTRSSAETRVYTANLVYPDRTIFKFQNGAYASDLKSAGYRKDVSSDKVKKFVQDYLNEVKESGVLELTYVTSVEKKGEGRIFKLKDIGADYYVLGIHTPAFQTSKHFGSSVVQLFSSIFSVITLGLIPSYASLQAETEIKIYDKNLNQLTSIKYDQGYSVLGAVWASSVPEECRRMGCNALKQVTSPPKFVYQEQGSKFETDIVSFIQTQSAFRK</sequence>
<proteinExistence type="predicted"/>
<dbReference type="EMBL" id="AOHC02000024">
    <property type="protein sequence ID" value="EMY78264.1"/>
    <property type="molecule type" value="Genomic_DNA"/>
</dbReference>
<gene>
    <name evidence="2" type="ORF">LEP1GSC060_0347</name>
</gene>
<reference evidence="2" key="1">
    <citation type="submission" date="2013-03" db="EMBL/GenBank/DDBJ databases">
        <authorList>
            <person name="Harkins D.M."/>
            <person name="Durkin A.S."/>
            <person name="Brinkac L.M."/>
            <person name="Haft D.H."/>
            <person name="Selengut J.D."/>
            <person name="Sanka R."/>
            <person name="DePew J."/>
            <person name="Purushe J."/>
            <person name="Hartskeerl R.A."/>
            <person name="Ahmed A."/>
            <person name="van der Linden H."/>
            <person name="Goris M.G.A."/>
            <person name="Vinetz J.M."/>
            <person name="Sutton G.G."/>
            <person name="Nierman W.C."/>
            <person name="Fouts D.E."/>
        </authorList>
    </citation>
    <scope>NUCLEOTIDE SEQUENCE [LARGE SCALE GENOMIC DNA]</scope>
    <source>
        <strain evidence="2">ICFT</strain>
    </source>
</reference>
<protein>
    <recommendedName>
        <fullName evidence="4">Lipoprotein</fullName>
    </recommendedName>
</protein>
<feature type="transmembrane region" description="Helical" evidence="1">
    <location>
        <begin position="38"/>
        <end position="55"/>
    </location>
</feature>
<keyword evidence="1" id="KW-1133">Transmembrane helix</keyword>